<dbReference type="GeneID" id="93425738"/>
<reference evidence="3" key="1">
    <citation type="submission" date="2018-02" db="EMBL/GenBank/DDBJ databases">
        <authorList>
            <person name="Clavel T."/>
            <person name="Strowig T."/>
        </authorList>
    </citation>
    <scope>NUCLEOTIDE SEQUENCE [LARGE SCALE GENOMIC DNA]</scope>
    <source>
        <strain evidence="3">DSM 100764</strain>
    </source>
</reference>
<keyword evidence="3" id="KW-1185">Reference proteome</keyword>
<evidence type="ECO:0000313" key="3">
    <source>
        <dbReference type="Proteomes" id="UP000244925"/>
    </source>
</evidence>
<comment type="caution">
    <text evidence="2">The sequence shown here is derived from an EMBL/GenBank/DDBJ whole genome shotgun (WGS) entry which is preliminary data.</text>
</comment>
<dbReference type="RefSeq" id="WP_107035963.1">
    <property type="nucleotide sequence ID" value="NZ_CAOMDK010000025.1"/>
</dbReference>
<protein>
    <submittedName>
        <fullName evidence="2">Uncharacterized protein</fullName>
    </submittedName>
</protein>
<evidence type="ECO:0000313" key="2">
    <source>
        <dbReference type="EMBL" id="PWB07588.1"/>
    </source>
</evidence>
<feature type="region of interest" description="Disordered" evidence="1">
    <location>
        <begin position="1"/>
        <end position="25"/>
    </location>
</feature>
<dbReference type="AlphaFoldDB" id="A0A2V1IUR1"/>
<name>A0A2V1IUR1_9BACT</name>
<evidence type="ECO:0000256" key="1">
    <source>
        <dbReference type="SAM" id="MobiDB-lite"/>
    </source>
</evidence>
<accession>A0A2V1IUR1</accession>
<gene>
    <name evidence="2" type="ORF">C5O25_06670</name>
</gene>
<proteinExistence type="predicted"/>
<dbReference type="EMBL" id="PUBV01000011">
    <property type="protein sequence ID" value="PWB07588.1"/>
    <property type="molecule type" value="Genomic_DNA"/>
</dbReference>
<organism evidence="2 3">
    <name type="scientific">Paramuribaculum intestinale</name>
    <dbReference type="NCBI Taxonomy" id="2094151"/>
    <lineage>
        <taxon>Bacteria</taxon>
        <taxon>Pseudomonadati</taxon>
        <taxon>Bacteroidota</taxon>
        <taxon>Bacteroidia</taxon>
        <taxon>Bacteroidales</taxon>
        <taxon>Muribaculaceae</taxon>
        <taxon>Paramuribaculum</taxon>
    </lineage>
</organism>
<sequence length="59" mass="6163">MTSATTAESRRPTPADGGSPAGAGQLIINHTMKCFNDRPTATAFRPNAAGRLSKPITHL</sequence>
<dbReference type="Proteomes" id="UP000244925">
    <property type="component" value="Unassembled WGS sequence"/>
</dbReference>